<dbReference type="InterPro" id="IPR024992">
    <property type="entry name" value="DUF3891"/>
</dbReference>
<dbReference type="AlphaFoldDB" id="A0A5C5ZTE4"/>
<gene>
    <name evidence="1" type="ORF">Mal64_06730</name>
</gene>
<protein>
    <recommendedName>
        <fullName evidence="3">DUF3891 domain-containing protein</fullName>
    </recommendedName>
</protein>
<organism evidence="1 2">
    <name type="scientific">Pseudobythopirellula maris</name>
    <dbReference type="NCBI Taxonomy" id="2527991"/>
    <lineage>
        <taxon>Bacteria</taxon>
        <taxon>Pseudomonadati</taxon>
        <taxon>Planctomycetota</taxon>
        <taxon>Planctomycetia</taxon>
        <taxon>Pirellulales</taxon>
        <taxon>Lacipirellulaceae</taxon>
        <taxon>Pseudobythopirellula</taxon>
    </lineage>
</organism>
<dbReference type="EMBL" id="SJPQ01000001">
    <property type="protein sequence ID" value="TWT90288.1"/>
    <property type="molecule type" value="Genomic_DNA"/>
</dbReference>
<sequence>MIVNPTDEGWDIVFQPAHGLLAAKLASEFAEDRRCPFWLETVTAIATHDDGQVAFQPGDRRYLTQAGAPKDFTAVELSAEQRYEKTRDCLENAYRKHRWTGLLESQHAEFLYGEKDAASDSLKELLANERQHREHVLDELELDRDDLQIAYDIMRWCDRCSLILCQDRIPSIGRNLEVITFANGTRVDLSQDDSGNLRINPWLFGTAKFEATVEVHRLTRLAFEDDEQLEQALRDCTTHVRRYEFERSVEMP</sequence>
<evidence type="ECO:0000313" key="1">
    <source>
        <dbReference type="EMBL" id="TWT90288.1"/>
    </source>
</evidence>
<comment type="caution">
    <text evidence="1">The sequence shown here is derived from an EMBL/GenBank/DDBJ whole genome shotgun (WGS) entry which is preliminary data.</text>
</comment>
<evidence type="ECO:0000313" key="2">
    <source>
        <dbReference type="Proteomes" id="UP000315440"/>
    </source>
</evidence>
<dbReference type="Pfam" id="PF13030">
    <property type="entry name" value="DUF3891"/>
    <property type="match status" value="1"/>
</dbReference>
<evidence type="ECO:0008006" key="3">
    <source>
        <dbReference type="Google" id="ProtNLM"/>
    </source>
</evidence>
<dbReference type="Proteomes" id="UP000315440">
    <property type="component" value="Unassembled WGS sequence"/>
</dbReference>
<reference evidence="1 2" key="1">
    <citation type="submission" date="2019-02" db="EMBL/GenBank/DDBJ databases">
        <title>Deep-cultivation of Planctomycetes and their phenomic and genomic characterization uncovers novel biology.</title>
        <authorList>
            <person name="Wiegand S."/>
            <person name="Jogler M."/>
            <person name="Boedeker C."/>
            <person name="Pinto D."/>
            <person name="Vollmers J."/>
            <person name="Rivas-Marin E."/>
            <person name="Kohn T."/>
            <person name="Peeters S.H."/>
            <person name="Heuer A."/>
            <person name="Rast P."/>
            <person name="Oberbeckmann S."/>
            <person name="Bunk B."/>
            <person name="Jeske O."/>
            <person name="Meyerdierks A."/>
            <person name="Storesund J.E."/>
            <person name="Kallscheuer N."/>
            <person name="Luecker S."/>
            <person name="Lage O.M."/>
            <person name="Pohl T."/>
            <person name="Merkel B.J."/>
            <person name="Hornburger P."/>
            <person name="Mueller R.-W."/>
            <person name="Bruemmer F."/>
            <person name="Labrenz M."/>
            <person name="Spormann A.M."/>
            <person name="Op Den Camp H."/>
            <person name="Overmann J."/>
            <person name="Amann R."/>
            <person name="Jetten M.S.M."/>
            <person name="Mascher T."/>
            <person name="Medema M.H."/>
            <person name="Devos D.P."/>
            <person name="Kaster A.-K."/>
            <person name="Ovreas L."/>
            <person name="Rohde M."/>
            <person name="Galperin M.Y."/>
            <person name="Jogler C."/>
        </authorList>
    </citation>
    <scope>NUCLEOTIDE SEQUENCE [LARGE SCALE GENOMIC DNA]</scope>
    <source>
        <strain evidence="1 2">Mal64</strain>
    </source>
</reference>
<name>A0A5C5ZTE4_9BACT</name>
<accession>A0A5C5ZTE4</accession>
<dbReference type="OrthoDB" id="264231at2"/>
<keyword evidence="2" id="KW-1185">Reference proteome</keyword>
<dbReference type="RefSeq" id="WP_146397021.1">
    <property type="nucleotide sequence ID" value="NZ_SJPQ01000001.1"/>
</dbReference>
<proteinExistence type="predicted"/>